<dbReference type="OrthoDB" id="116129at2759"/>
<dbReference type="CDD" id="cd01647">
    <property type="entry name" value="RT_LTR"/>
    <property type="match status" value="1"/>
</dbReference>
<dbReference type="EMBL" id="NCKW01011049">
    <property type="protein sequence ID" value="POM64835.1"/>
    <property type="molecule type" value="Genomic_DNA"/>
</dbReference>
<evidence type="ECO:0000259" key="2">
    <source>
        <dbReference type="Pfam" id="PF19259"/>
    </source>
</evidence>
<feature type="domain" description="Ty3 transposon capsid-like protein" evidence="2">
    <location>
        <begin position="70"/>
        <end position="180"/>
    </location>
</feature>
<organism evidence="3 4">
    <name type="scientific">Phytophthora palmivora</name>
    <dbReference type="NCBI Taxonomy" id="4796"/>
    <lineage>
        <taxon>Eukaryota</taxon>
        <taxon>Sar</taxon>
        <taxon>Stramenopiles</taxon>
        <taxon>Oomycota</taxon>
        <taxon>Peronosporomycetes</taxon>
        <taxon>Peronosporales</taxon>
        <taxon>Peronosporaceae</taxon>
        <taxon>Phytophthora</taxon>
    </lineage>
</organism>
<feature type="region of interest" description="Disordered" evidence="1">
    <location>
        <begin position="432"/>
        <end position="482"/>
    </location>
</feature>
<dbReference type="Pfam" id="PF19259">
    <property type="entry name" value="Ty3_capsid"/>
    <property type="match status" value="1"/>
</dbReference>
<dbReference type="InterPro" id="IPR043128">
    <property type="entry name" value="Rev_trsase/Diguanyl_cyclase"/>
</dbReference>
<dbReference type="Gene3D" id="3.10.10.10">
    <property type="entry name" value="HIV Type 1 Reverse Transcriptase, subunit A, domain 1"/>
    <property type="match status" value="1"/>
</dbReference>
<dbReference type="InterPro" id="IPR043502">
    <property type="entry name" value="DNA/RNA_pol_sf"/>
</dbReference>
<name>A0A2P4XH08_9STRA</name>
<comment type="caution">
    <text evidence="3">The sequence shown here is derived from an EMBL/GenBank/DDBJ whole genome shotgun (WGS) entry which is preliminary data.</text>
</comment>
<dbReference type="PANTHER" id="PTHR37984">
    <property type="entry name" value="PROTEIN CBG26694"/>
    <property type="match status" value="1"/>
</dbReference>
<accession>A0A2P4XH08</accession>
<reference evidence="3 4" key="1">
    <citation type="journal article" date="2017" name="Genome Biol. Evol.">
        <title>Phytophthora megakarya and P. palmivora, closely related causal agents of cacao black pod rot, underwent increases in genome sizes and gene numbers by different mechanisms.</title>
        <authorList>
            <person name="Ali S.S."/>
            <person name="Shao J."/>
            <person name="Lary D.J."/>
            <person name="Kronmiller B."/>
            <person name="Shen D."/>
            <person name="Strem M.D."/>
            <person name="Amoako-Attah I."/>
            <person name="Akrofi A.Y."/>
            <person name="Begoude B.A."/>
            <person name="Ten Hoopen G.M."/>
            <person name="Coulibaly K."/>
            <person name="Kebe B.I."/>
            <person name="Melnick R.L."/>
            <person name="Guiltinan M.J."/>
            <person name="Tyler B.M."/>
            <person name="Meinhardt L.W."/>
            <person name="Bailey B.A."/>
        </authorList>
    </citation>
    <scope>NUCLEOTIDE SEQUENCE [LARGE SCALE GENOMIC DNA]</scope>
    <source>
        <strain evidence="4">sbr112.9</strain>
    </source>
</reference>
<dbReference type="SUPFAM" id="SSF56672">
    <property type="entry name" value="DNA/RNA polymerases"/>
    <property type="match status" value="1"/>
</dbReference>
<dbReference type="Gene3D" id="3.30.70.270">
    <property type="match status" value="2"/>
</dbReference>
<dbReference type="AlphaFoldDB" id="A0A2P4XH08"/>
<sequence>MPTNAQLPAEIDLLNQIMAERTRVPSNLPGKKGEDVREWLFQVENACRSNNIITDTRTGLPGIAVSVIKKTASGWFLYWPSTTRSEEHTWGIFREHVLQHFEASNYQAVLREKLHRLKQTADIASYNGAYSALIYWVEGMSMLDQVLCYANGPKPRTRSYVKLEKPETLSDAMDLAVKYEVTRLIDDARDCQVRQETKKLNNLTIKHKNQIFSKKWLLQTEDGLQAYRGPYVLFLQEARTYQNQLFPLEEGPGVAGKISTTSVKEGHGVVESETRAVKIENVRLNVLCETPLIYKSHPLLFVTGGIRRGVSEHQLETKKFEDKNIRVKLGDNQIISGLSEAYKCVAVVYATPEEFDCILGIPFFEDMQPQIDWRGRQIKGTRSKVLRWERAGEICGSIEECGPVIAFGLLRSVEAKGLSAKRPDPCRSAALETNETSADRLARDAVQKVSPTVVREQQQDTSAGTGSAVNGDSELSKRDSTRGKDSIVEKMFTMGVVDEIGVQTKYITTKKLTKFLRIKTKSIEEPDFMLVLSNETIKRVARTLHRQDQSASVVTAKAQRYFETAWESFQDNPAFKLLMEYKDNIIDMVKMKLIQPNISPHAASTFCVRKTVSWRIVHDYQYLYSNTVRQSIPMARKEDFLDVMAGPYWLSTMDLMSVRMREEDIKFTAFLAPNGLWEYLVCNPPTTLHRLTSKTFRDLKNMRWFFDDIGIFTKSPSVDAHLDALHETLDILRENNLYVKLSKCGFCVEEIPCLGDFVGRNGVRMDPNKVQTIKDRPISRTYEGIHSFLGLTGYVQRFCPEYATVTASMFALRLKHKRNANDVKFRQQTIG</sequence>
<gene>
    <name evidence="3" type="ORF">PHPALM_19585</name>
</gene>
<evidence type="ECO:0000313" key="3">
    <source>
        <dbReference type="EMBL" id="POM64835.1"/>
    </source>
</evidence>
<evidence type="ECO:0000313" key="4">
    <source>
        <dbReference type="Proteomes" id="UP000237271"/>
    </source>
</evidence>
<dbReference type="Proteomes" id="UP000237271">
    <property type="component" value="Unassembled WGS sequence"/>
</dbReference>
<proteinExistence type="predicted"/>
<protein>
    <recommendedName>
        <fullName evidence="2">Ty3 transposon capsid-like protein domain-containing protein</fullName>
    </recommendedName>
</protein>
<dbReference type="InterPro" id="IPR045358">
    <property type="entry name" value="Ty3_capsid"/>
</dbReference>
<dbReference type="PANTHER" id="PTHR37984:SF5">
    <property type="entry name" value="PROTEIN NYNRIN-LIKE"/>
    <property type="match status" value="1"/>
</dbReference>
<evidence type="ECO:0000256" key="1">
    <source>
        <dbReference type="SAM" id="MobiDB-lite"/>
    </source>
</evidence>
<feature type="compositionally biased region" description="Basic and acidic residues" evidence="1">
    <location>
        <begin position="437"/>
        <end position="446"/>
    </location>
</feature>
<dbReference type="InterPro" id="IPR050951">
    <property type="entry name" value="Retrovirus_Pol_polyprotein"/>
</dbReference>
<keyword evidence="4" id="KW-1185">Reference proteome</keyword>
<feature type="compositionally biased region" description="Polar residues" evidence="1">
    <location>
        <begin position="455"/>
        <end position="470"/>
    </location>
</feature>